<dbReference type="EMBL" id="JAGRRH010000014">
    <property type="protein sequence ID" value="KAG7357909.1"/>
    <property type="molecule type" value="Genomic_DNA"/>
</dbReference>
<evidence type="ECO:0000313" key="2">
    <source>
        <dbReference type="Proteomes" id="UP000693970"/>
    </source>
</evidence>
<accession>A0A9K3L9Y5</accession>
<dbReference type="AlphaFoldDB" id="A0A9K3L9Y5"/>
<organism evidence="1 2">
    <name type="scientific">Nitzschia inconspicua</name>
    <dbReference type="NCBI Taxonomy" id="303405"/>
    <lineage>
        <taxon>Eukaryota</taxon>
        <taxon>Sar</taxon>
        <taxon>Stramenopiles</taxon>
        <taxon>Ochrophyta</taxon>
        <taxon>Bacillariophyta</taxon>
        <taxon>Bacillariophyceae</taxon>
        <taxon>Bacillariophycidae</taxon>
        <taxon>Bacillariales</taxon>
        <taxon>Bacillariaceae</taxon>
        <taxon>Nitzschia</taxon>
    </lineage>
</organism>
<reference evidence="1" key="1">
    <citation type="journal article" date="2021" name="Sci. Rep.">
        <title>Diploid genomic architecture of Nitzschia inconspicua, an elite biomass production diatom.</title>
        <authorList>
            <person name="Oliver A."/>
            <person name="Podell S."/>
            <person name="Pinowska A."/>
            <person name="Traller J.C."/>
            <person name="Smith S.R."/>
            <person name="McClure R."/>
            <person name="Beliaev A."/>
            <person name="Bohutskyi P."/>
            <person name="Hill E.A."/>
            <person name="Rabines A."/>
            <person name="Zheng H."/>
            <person name="Allen L.Z."/>
            <person name="Kuo A."/>
            <person name="Grigoriev I.V."/>
            <person name="Allen A.E."/>
            <person name="Hazlebeck D."/>
            <person name="Allen E.E."/>
        </authorList>
    </citation>
    <scope>NUCLEOTIDE SEQUENCE</scope>
    <source>
        <strain evidence="1">Hildebrandi</strain>
    </source>
</reference>
<evidence type="ECO:0000313" key="1">
    <source>
        <dbReference type="EMBL" id="KAG7357909.1"/>
    </source>
</evidence>
<name>A0A9K3L9Y5_9STRA</name>
<dbReference type="OrthoDB" id="92990at2759"/>
<dbReference type="Proteomes" id="UP000693970">
    <property type="component" value="Unassembled WGS sequence"/>
</dbReference>
<comment type="caution">
    <text evidence="1">The sequence shown here is derived from an EMBL/GenBank/DDBJ whole genome shotgun (WGS) entry which is preliminary data.</text>
</comment>
<gene>
    <name evidence="1" type="ORF">IV203_014496</name>
</gene>
<proteinExistence type="predicted"/>
<protein>
    <submittedName>
        <fullName evidence="1">Uncharacterized protein</fullName>
    </submittedName>
</protein>
<keyword evidence="2" id="KW-1185">Reference proteome</keyword>
<reference evidence="1" key="2">
    <citation type="submission" date="2021-04" db="EMBL/GenBank/DDBJ databases">
        <authorList>
            <person name="Podell S."/>
        </authorList>
    </citation>
    <scope>NUCLEOTIDE SEQUENCE</scope>
    <source>
        <strain evidence="1">Hildebrandi</strain>
    </source>
</reference>
<sequence>MVTVCFRVQKNGAHGETKLFTQNTHDLNLCPVRHWLSIVQRFVHLVGRDEHIPLAVYHDATVNRVRYLTSTDIEQQMRLLAAELHDLDPIRDAKDLARFSAHSLRVGACCVLQALGFEEHEIEKLLRWKSKTWQLYTHNLCVVSQKHNKAIFDASTMPQF</sequence>